<sequence>MNQKYDISLQFAANDIHPIMSKIFLAFITSCLLSVLQVAAHPENWKSGHFTKLLKYLKRRRGSYTWKELMGPLSPSMNEAEKETIKNYLGSIANESGKLFKQMLEHANVVNERDLDKFFNTLTLILQSMSNTRQQLDLYEGVEQSRIDSLKNNLAFNTATAWEELREARCKMYSKVLQIPRQSKSKYILSRTPHFISIMESILEETESGRYGVIEWFAPPDSVNIPPADHMAPDWLHLAHAYHTFLQHKAEMDLKWLEEHQHLVKAHRYCSELSHQVFSKLEEWRQQHRMLAAEYNYVINRPLANTAHQVSRPVCERIPHASWNNVVDVTSNRQSDGTF</sequence>
<evidence type="ECO:0000313" key="5">
    <source>
        <dbReference type="Proteomes" id="UP000320475"/>
    </source>
</evidence>
<feature type="signal peptide" evidence="1">
    <location>
        <begin position="1"/>
        <end position="40"/>
    </location>
</feature>
<evidence type="ECO:0000256" key="1">
    <source>
        <dbReference type="SAM" id="SignalP"/>
    </source>
</evidence>
<keyword evidence="4" id="KW-1185">Reference proteome</keyword>
<evidence type="ECO:0000313" key="2">
    <source>
        <dbReference type="EMBL" id="TPX41597.1"/>
    </source>
</evidence>
<evidence type="ECO:0000313" key="3">
    <source>
        <dbReference type="EMBL" id="TPX42919.1"/>
    </source>
</evidence>
<dbReference type="AlphaFoldDB" id="A0A507CUT1"/>
<reference evidence="4 5" key="1">
    <citation type="journal article" date="2019" name="Sci. Rep.">
        <title>Comparative genomics of chytrid fungi reveal insights into the obligate biotrophic and pathogenic lifestyle of Synchytrium endobioticum.</title>
        <authorList>
            <person name="van de Vossenberg B.T.L.H."/>
            <person name="Warris S."/>
            <person name="Nguyen H.D.T."/>
            <person name="van Gent-Pelzer M.P.E."/>
            <person name="Joly D.L."/>
            <person name="van de Geest H.C."/>
            <person name="Bonants P.J.M."/>
            <person name="Smith D.S."/>
            <person name="Levesque C.A."/>
            <person name="van der Lee T.A.J."/>
        </authorList>
    </citation>
    <scope>NUCLEOTIDE SEQUENCE [LARGE SCALE GENOMIC DNA]</scope>
    <source>
        <strain evidence="2 5">LEV6574</strain>
        <strain evidence="3 4">MB42</strain>
    </source>
</reference>
<name>A0A507CUT1_9FUNG</name>
<gene>
    <name evidence="2" type="ORF">SeLEV6574_g06008</name>
    <name evidence="3" type="ORF">SeMB42_g04943</name>
</gene>
<dbReference type="Proteomes" id="UP000317494">
    <property type="component" value="Unassembled WGS sequence"/>
</dbReference>
<comment type="caution">
    <text evidence="3">The sequence shown here is derived from an EMBL/GenBank/DDBJ whole genome shotgun (WGS) entry which is preliminary data.</text>
</comment>
<feature type="chain" id="PRO_5036130999" evidence="1">
    <location>
        <begin position="41"/>
        <end position="339"/>
    </location>
</feature>
<evidence type="ECO:0000313" key="4">
    <source>
        <dbReference type="Proteomes" id="UP000317494"/>
    </source>
</evidence>
<proteinExistence type="predicted"/>
<dbReference type="EMBL" id="QEAN01000216">
    <property type="protein sequence ID" value="TPX42919.1"/>
    <property type="molecule type" value="Genomic_DNA"/>
</dbReference>
<organism evidence="3 4">
    <name type="scientific">Synchytrium endobioticum</name>
    <dbReference type="NCBI Taxonomy" id="286115"/>
    <lineage>
        <taxon>Eukaryota</taxon>
        <taxon>Fungi</taxon>
        <taxon>Fungi incertae sedis</taxon>
        <taxon>Chytridiomycota</taxon>
        <taxon>Chytridiomycota incertae sedis</taxon>
        <taxon>Chytridiomycetes</taxon>
        <taxon>Synchytriales</taxon>
        <taxon>Synchytriaceae</taxon>
        <taxon>Synchytrium</taxon>
    </lineage>
</organism>
<dbReference type="EMBL" id="QEAM01000312">
    <property type="protein sequence ID" value="TPX41597.1"/>
    <property type="molecule type" value="Genomic_DNA"/>
</dbReference>
<dbReference type="Proteomes" id="UP000320475">
    <property type="component" value="Unassembled WGS sequence"/>
</dbReference>
<keyword evidence="1" id="KW-0732">Signal</keyword>
<protein>
    <submittedName>
        <fullName evidence="3">Uncharacterized protein</fullName>
    </submittedName>
</protein>
<accession>A0A507CUT1</accession>
<dbReference type="VEuPathDB" id="FungiDB:SeMB42_g04943"/>